<dbReference type="PATRIC" id="fig|471514.4.peg.4304"/>
<organism evidence="2 3">
    <name type="scientific">Alicyclobacillus ferrooxydans</name>
    <dbReference type="NCBI Taxonomy" id="471514"/>
    <lineage>
        <taxon>Bacteria</taxon>
        <taxon>Bacillati</taxon>
        <taxon>Bacillota</taxon>
        <taxon>Bacilli</taxon>
        <taxon>Bacillales</taxon>
        <taxon>Alicyclobacillaceae</taxon>
        <taxon>Alicyclobacillus</taxon>
    </lineage>
</organism>
<dbReference type="OrthoDB" id="9803101at2"/>
<comment type="caution">
    <text evidence="2">The sequence shown here is derived from an EMBL/GenBank/DDBJ whole genome shotgun (WGS) entry which is preliminary data.</text>
</comment>
<protein>
    <recommendedName>
        <fullName evidence="4">Deaminase</fullName>
    </recommendedName>
</protein>
<dbReference type="EMBL" id="LJCO01000030">
    <property type="protein sequence ID" value="KPV44645.1"/>
    <property type="molecule type" value="Genomic_DNA"/>
</dbReference>
<dbReference type="InterPro" id="IPR006056">
    <property type="entry name" value="RidA"/>
</dbReference>
<dbReference type="SUPFAM" id="SSF55298">
    <property type="entry name" value="YjgF-like"/>
    <property type="match status" value="1"/>
</dbReference>
<dbReference type="GO" id="GO:0019239">
    <property type="term" value="F:deaminase activity"/>
    <property type="evidence" value="ECO:0007669"/>
    <property type="project" value="TreeGrafter"/>
</dbReference>
<comment type="similarity">
    <text evidence="1">Belongs to the RutC family.</text>
</comment>
<dbReference type="InterPro" id="IPR035959">
    <property type="entry name" value="RutC-like_sf"/>
</dbReference>
<dbReference type="GO" id="GO:0005829">
    <property type="term" value="C:cytosol"/>
    <property type="evidence" value="ECO:0007669"/>
    <property type="project" value="TreeGrafter"/>
</dbReference>
<dbReference type="InterPro" id="IPR019897">
    <property type="entry name" value="RidA_CS"/>
</dbReference>
<dbReference type="CDD" id="cd00448">
    <property type="entry name" value="YjgF_YER057c_UK114_family"/>
    <property type="match status" value="1"/>
</dbReference>
<evidence type="ECO:0008006" key="4">
    <source>
        <dbReference type="Google" id="ProtNLM"/>
    </source>
</evidence>
<dbReference type="Pfam" id="PF01042">
    <property type="entry name" value="Ribonuc_L-PSP"/>
    <property type="match status" value="1"/>
</dbReference>
<dbReference type="AlphaFoldDB" id="A0A0N8PPL3"/>
<dbReference type="NCBIfam" id="TIGR00004">
    <property type="entry name" value="Rid family detoxifying hydrolase"/>
    <property type="match status" value="1"/>
</dbReference>
<keyword evidence="3" id="KW-1185">Reference proteome</keyword>
<dbReference type="FunFam" id="3.30.1330.40:FF:000001">
    <property type="entry name" value="L-PSP family endoribonuclease"/>
    <property type="match status" value="1"/>
</dbReference>
<reference evidence="2 3" key="1">
    <citation type="submission" date="2015-09" db="EMBL/GenBank/DDBJ databases">
        <title>Draft genome sequence of Alicyclobacillus ferrooxydans DSM 22381.</title>
        <authorList>
            <person name="Hemp J."/>
        </authorList>
    </citation>
    <scope>NUCLEOTIDE SEQUENCE [LARGE SCALE GENOMIC DNA]</scope>
    <source>
        <strain evidence="2 3">TC-34</strain>
    </source>
</reference>
<dbReference type="STRING" id="471514.AN477_06640"/>
<dbReference type="PANTHER" id="PTHR11803:SF58">
    <property type="entry name" value="PROTEIN HMF1-RELATED"/>
    <property type="match status" value="1"/>
</dbReference>
<evidence type="ECO:0000313" key="2">
    <source>
        <dbReference type="EMBL" id="KPV44645.1"/>
    </source>
</evidence>
<dbReference type="InterPro" id="IPR006175">
    <property type="entry name" value="YjgF/YER057c/UK114"/>
</dbReference>
<accession>A0A0N8PPL3</accession>
<dbReference type="Proteomes" id="UP000050482">
    <property type="component" value="Unassembled WGS sequence"/>
</dbReference>
<dbReference type="PANTHER" id="PTHR11803">
    <property type="entry name" value="2-IMINOBUTANOATE/2-IMINOPROPANOATE DEAMINASE RIDA"/>
    <property type="match status" value="1"/>
</dbReference>
<dbReference type="PROSITE" id="PS01094">
    <property type="entry name" value="UPF0076"/>
    <property type="match status" value="1"/>
</dbReference>
<proteinExistence type="inferred from homology"/>
<evidence type="ECO:0000313" key="3">
    <source>
        <dbReference type="Proteomes" id="UP000050482"/>
    </source>
</evidence>
<gene>
    <name evidence="2" type="ORF">AN477_06640</name>
</gene>
<evidence type="ECO:0000256" key="1">
    <source>
        <dbReference type="ARBA" id="ARBA00010552"/>
    </source>
</evidence>
<sequence length="124" mass="13109">MEQISTNQAPAAIGPYAQAVKIGQFVYTSGQIPLTADGTFVEGSIEDQITQVLANLDAVLTAAGCGRSDVVKATIFMTNLADFDKVNQAYGTFFGDHRPARSTVQVAGLPRGAQVEIELVAYQA</sequence>
<name>A0A0N8PPL3_9BACL</name>
<dbReference type="RefSeq" id="WP_054968373.1">
    <property type="nucleotide sequence ID" value="NZ_LJCO01000030.1"/>
</dbReference>
<dbReference type="Gene3D" id="3.30.1330.40">
    <property type="entry name" value="RutC-like"/>
    <property type="match status" value="1"/>
</dbReference>